<organism evidence="1 2">
    <name type="scientific">Dyella koreensis</name>
    <dbReference type="NCBI Taxonomy" id="311235"/>
    <lineage>
        <taxon>Bacteria</taxon>
        <taxon>Pseudomonadati</taxon>
        <taxon>Pseudomonadota</taxon>
        <taxon>Gammaproteobacteria</taxon>
        <taxon>Lysobacterales</taxon>
        <taxon>Rhodanobacteraceae</taxon>
        <taxon>Dyella</taxon>
    </lineage>
</organism>
<comment type="caution">
    <text evidence="1">The sequence shown here is derived from an EMBL/GenBank/DDBJ whole genome shotgun (WGS) entry which is preliminary data.</text>
</comment>
<keyword evidence="2" id="KW-1185">Reference proteome</keyword>
<evidence type="ECO:0000313" key="1">
    <source>
        <dbReference type="EMBL" id="MFK2917360.1"/>
    </source>
</evidence>
<evidence type="ECO:0000313" key="2">
    <source>
        <dbReference type="Proteomes" id="UP001620408"/>
    </source>
</evidence>
<proteinExistence type="predicted"/>
<gene>
    <name evidence="1" type="ORF">ISS97_08795</name>
</gene>
<accession>A0ABW8K469</accession>
<reference evidence="1 2" key="1">
    <citation type="submission" date="2020-10" db="EMBL/GenBank/DDBJ databases">
        <title>Phylogeny of dyella-like bacteria.</title>
        <authorList>
            <person name="Fu J."/>
        </authorList>
    </citation>
    <scope>NUCLEOTIDE SEQUENCE [LARGE SCALE GENOMIC DNA]</scope>
    <source>
        <strain evidence="1 2">BB4</strain>
    </source>
</reference>
<dbReference type="RefSeq" id="WP_379985197.1">
    <property type="nucleotide sequence ID" value="NZ_JADIKD010000009.1"/>
</dbReference>
<sequence>MNASTVALIYFFRKPAAPWRVQVARRLQASSRPLSGWIAPGRYFLGPVYSIALARRDRMQTLCMH</sequence>
<name>A0ABW8K469_9GAMM</name>
<dbReference type="Proteomes" id="UP001620408">
    <property type="component" value="Unassembled WGS sequence"/>
</dbReference>
<protein>
    <submittedName>
        <fullName evidence="1">Uncharacterized protein</fullName>
    </submittedName>
</protein>
<dbReference type="EMBL" id="JADIKD010000009">
    <property type="protein sequence ID" value="MFK2917360.1"/>
    <property type="molecule type" value="Genomic_DNA"/>
</dbReference>